<protein>
    <recommendedName>
        <fullName evidence="2">Response regulatory domain-containing protein</fullName>
    </recommendedName>
</protein>
<dbReference type="Pfam" id="PF00072">
    <property type="entry name" value="Response_reg"/>
    <property type="match status" value="1"/>
</dbReference>
<evidence type="ECO:0000256" key="1">
    <source>
        <dbReference type="PROSITE-ProRule" id="PRU00169"/>
    </source>
</evidence>
<name>A0ABR5AM30_9BACL</name>
<evidence type="ECO:0000313" key="4">
    <source>
        <dbReference type="Proteomes" id="UP000031967"/>
    </source>
</evidence>
<dbReference type="PROSITE" id="PS50110">
    <property type="entry name" value="RESPONSE_REGULATORY"/>
    <property type="match status" value="1"/>
</dbReference>
<reference evidence="3 4" key="1">
    <citation type="submission" date="2014-12" db="EMBL/GenBank/DDBJ databases">
        <title>Draft genome sequence of Paenibacillus kamchatkensis strain B-2647.</title>
        <authorList>
            <person name="Karlyshev A.V."/>
            <person name="Kudryashova E.B."/>
        </authorList>
    </citation>
    <scope>NUCLEOTIDE SEQUENCE [LARGE SCALE GENOMIC DNA]</scope>
    <source>
        <strain evidence="3 4">VKM B-2647</strain>
    </source>
</reference>
<sequence>MARILIADNNPSIRFLIAVLVTKSGHEVVEQANDGLEALNAYSKTNPDLLIVDYKMPIAKINSKSNGDILIRKKRSDSMRSLFNREHHLLFGQFVCRGSKLKAGDTISAMFFSGTTGVWTSLKSAKKVIVKKMFEGKIIVDRYSVDISEPVEEKTFDRSTIRQMAKESG</sequence>
<comment type="caution">
    <text evidence="3">The sequence shown here is derived from an EMBL/GenBank/DDBJ whole genome shotgun (WGS) entry which is preliminary data.</text>
</comment>
<dbReference type="RefSeq" id="WP_041045678.1">
    <property type="nucleotide sequence ID" value="NZ_JXAK01000004.1"/>
</dbReference>
<dbReference type="Gene3D" id="3.40.50.2300">
    <property type="match status" value="1"/>
</dbReference>
<gene>
    <name evidence="3" type="ORF">SD70_03375</name>
</gene>
<evidence type="ECO:0000259" key="2">
    <source>
        <dbReference type="PROSITE" id="PS50110"/>
    </source>
</evidence>
<organism evidence="3 4">
    <name type="scientific">Gordoniibacillus kamchatkensis</name>
    <dbReference type="NCBI Taxonomy" id="1590651"/>
    <lineage>
        <taxon>Bacteria</taxon>
        <taxon>Bacillati</taxon>
        <taxon>Bacillota</taxon>
        <taxon>Bacilli</taxon>
        <taxon>Bacillales</taxon>
        <taxon>Paenibacillaceae</taxon>
        <taxon>Gordoniibacillus</taxon>
    </lineage>
</organism>
<dbReference type="EMBL" id="JXAK01000004">
    <property type="protein sequence ID" value="KIL41933.1"/>
    <property type="molecule type" value="Genomic_DNA"/>
</dbReference>
<dbReference type="InterPro" id="IPR011006">
    <property type="entry name" value="CheY-like_superfamily"/>
</dbReference>
<dbReference type="InterPro" id="IPR001789">
    <property type="entry name" value="Sig_transdc_resp-reg_receiver"/>
</dbReference>
<proteinExistence type="predicted"/>
<keyword evidence="4" id="KW-1185">Reference proteome</keyword>
<evidence type="ECO:0000313" key="3">
    <source>
        <dbReference type="EMBL" id="KIL41933.1"/>
    </source>
</evidence>
<feature type="modified residue" description="4-aspartylphosphate" evidence="1">
    <location>
        <position position="53"/>
    </location>
</feature>
<dbReference type="SUPFAM" id="SSF52172">
    <property type="entry name" value="CheY-like"/>
    <property type="match status" value="1"/>
</dbReference>
<accession>A0ABR5AM30</accession>
<dbReference type="Proteomes" id="UP000031967">
    <property type="component" value="Unassembled WGS sequence"/>
</dbReference>
<feature type="domain" description="Response regulatory" evidence="2">
    <location>
        <begin position="3"/>
        <end position="147"/>
    </location>
</feature>
<keyword evidence="1" id="KW-0597">Phosphoprotein</keyword>